<dbReference type="SUPFAM" id="SSF161098">
    <property type="entry name" value="MetI-like"/>
    <property type="match status" value="2"/>
</dbReference>
<protein>
    <submittedName>
        <fullName evidence="10">Iron ABC transporter permease</fullName>
    </submittedName>
</protein>
<evidence type="ECO:0000256" key="6">
    <source>
        <dbReference type="ARBA" id="ARBA00022989"/>
    </source>
</evidence>
<feature type="transmembrane region" description="Helical" evidence="8">
    <location>
        <begin position="39"/>
        <end position="62"/>
    </location>
</feature>
<keyword evidence="5 8" id="KW-0812">Transmembrane</keyword>
<comment type="similarity">
    <text evidence="8">Belongs to the binding-protein-dependent transport system permease family.</text>
</comment>
<feature type="domain" description="ABC transmembrane type-1" evidence="9">
    <location>
        <begin position="91"/>
        <end position="300"/>
    </location>
</feature>
<feature type="transmembrane region" description="Helical" evidence="8">
    <location>
        <begin position="129"/>
        <end position="151"/>
    </location>
</feature>
<dbReference type="AlphaFoldDB" id="A0AAX1XFB9"/>
<evidence type="ECO:0000256" key="5">
    <source>
        <dbReference type="ARBA" id="ARBA00022692"/>
    </source>
</evidence>
<proteinExistence type="inferred from homology"/>
<evidence type="ECO:0000256" key="8">
    <source>
        <dbReference type="RuleBase" id="RU363032"/>
    </source>
</evidence>
<feature type="transmembrane region" description="Helical" evidence="8">
    <location>
        <begin position="232"/>
        <end position="254"/>
    </location>
</feature>
<name>A0AAX1XFB9_BURML</name>
<gene>
    <name evidence="10" type="ORF">EGT70_06005</name>
</gene>
<dbReference type="Gene3D" id="1.10.3720.10">
    <property type="entry name" value="MetI-like"/>
    <property type="match status" value="2"/>
</dbReference>
<dbReference type="Proteomes" id="UP000269379">
    <property type="component" value="Unassembled WGS sequence"/>
</dbReference>
<evidence type="ECO:0000256" key="1">
    <source>
        <dbReference type="ARBA" id="ARBA00004429"/>
    </source>
</evidence>
<keyword evidence="7 8" id="KW-0472">Membrane</keyword>
<feature type="transmembrane region" description="Helical" evidence="8">
    <location>
        <begin position="171"/>
        <end position="195"/>
    </location>
</feature>
<evidence type="ECO:0000256" key="2">
    <source>
        <dbReference type="ARBA" id="ARBA00022448"/>
    </source>
</evidence>
<dbReference type="InterPro" id="IPR000515">
    <property type="entry name" value="MetI-like"/>
</dbReference>
<evidence type="ECO:0000313" key="11">
    <source>
        <dbReference type="Proteomes" id="UP000269379"/>
    </source>
</evidence>
<evidence type="ECO:0000256" key="3">
    <source>
        <dbReference type="ARBA" id="ARBA00022475"/>
    </source>
</evidence>
<feature type="transmembrane region" description="Helical" evidence="8">
    <location>
        <begin position="387"/>
        <end position="411"/>
    </location>
</feature>
<feature type="transmembrane region" description="Helical" evidence="8">
    <location>
        <begin position="330"/>
        <end position="357"/>
    </location>
</feature>
<dbReference type="KEGG" id="bmaq:DM76_3369"/>
<comment type="subcellular location">
    <subcellularLocation>
        <location evidence="1">Cell inner membrane</location>
        <topology evidence="1">Multi-pass membrane protein</topology>
    </subcellularLocation>
    <subcellularLocation>
        <location evidence="8">Cell membrane</location>
        <topology evidence="8">Multi-pass membrane protein</topology>
    </subcellularLocation>
</comment>
<dbReference type="EMBL" id="RKJW01000001">
    <property type="protein sequence ID" value="RPA30122.1"/>
    <property type="molecule type" value="Genomic_DNA"/>
</dbReference>
<keyword evidence="2 8" id="KW-0813">Transport</keyword>
<keyword evidence="6 8" id="KW-1133">Transmembrane helix</keyword>
<dbReference type="PROSITE" id="PS50928">
    <property type="entry name" value="ABC_TM1"/>
    <property type="match status" value="1"/>
</dbReference>
<dbReference type="GO" id="GO:0005886">
    <property type="term" value="C:plasma membrane"/>
    <property type="evidence" value="ECO:0007669"/>
    <property type="project" value="UniProtKB-SubCell"/>
</dbReference>
<organism evidence="10 11">
    <name type="scientific">Burkholderia mallei</name>
    <name type="common">Pseudomonas mallei</name>
    <dbReference type="NCBI Taxonomy" id="13373"/>
    <lineage>
        <taxon>Bacteria</taxon>
        <taxon>Pseudomonadati</taxon>
        <taxon>Pseudomonadota</taxon>
        <taxon>Betaproteobacteria</taxon>
        <taxon>Burkholderiales</taxon>
        <taxon>Burkholderiaceae</taxon>
        <taxon>Burkholderia</taxon>
        <taxon>pseudomallei group</taxon>
    </lineage>
</organism>
<accession>A0AAX1XFB9</accession>
<evidence type="ECO:0000313" key="10">
    <source>
        <dbReference type="EMBL" id="RPA30122.1"/>
    </source>
</evidence>
<dbReference type="GO" id="GO:0055085">
    <property type="term" value="P:transmembrane transport"/>
    <property type="evidence" value="ECO:0007669"/>
    <property type="project" value="InterPro"/>
</dbReference>
<feature type="transmembrane region" description="Helical" evidence="8">
    <location>
        <begin position="279"/>
        <end position="299"/>
    </location>
</feature>
<dbReference type="Pfam" id="PF00528">
    <property type="entry name" value="BPD_transp_1"/>
    <property type="match status" value="2"/>
</dbReference>
<dbReference type="CDD" id="cd06261">
    <property type="entry name" value="TM_PBP2"/>
    <property type="match status" value="2"/>
</dbReference>
<dbReference type="KEGG" id="bmal:DM55_4419"/>
<feature type="transmembrane region" description="Helical" evidence="8">
    <location>
        <begin position="95"/>
        <end position="117"/>
    </location>
</feature>
<keyword evidence="4" id="KW-0997">Cell inner membrane</keyword>
<dbReference type="InterPro" id="IPR035906">
    <property type="entry name" value="MetI-like_sf"/>
</dbReference>
<dbReference type="PANTHER" id="PTHR43357:SF4">
    <property type="entry name" value="INNER MEMBRANE ABC TRANSPORTER PERMEASE PROTEIN YDCV"/>
    <property type="match status" value="1"/>
</dbReference>
<sequence>MLTTGSGRPCAPTLGALGGGAQPAPNAGGLWPLAGMLRWIVVAVLTISVALPIAFIVFQSLLSAPFFDANKTLGVEGFRFIFDDPDFWSAVKNSFVIAGGMLFISIPLGGILAFLMVRTDLPGRRWLEPLVLTPVFVSPMVLAFGYVVAAGPVGFYSVWFKALFGVASVPWNVYSVLAITIIVGLTHVPHVYLYASAALRNLGSDVEEAARVAGARPFRVALDVSLPMTLPALLFSGVLVFFLGFEVFGLPLVLGDPEGHLVLATYLYKLTNKLGVPSYHLMAAVAVCIIAITFPLVLLQRHLLKSANRYVTVKGKAGRATVLPLRAWRWVALAIVAAWLALTVIVPISGIVLRAFVTHWGEGVPLAEVLTVANFVELFEQDNLVRAIVNTLGIGVIGGALAIAFYSLVAFAGHRRHDWAARLLDYIVLLPRAVPGLLAGLAFLWILLFVPGLRELKSSMWSIWIAYTVVWLAYGMRVIQSALLQVGPELEEAGRSVGATRARVARRDAAARALRPARRVAADLHDLRARVLDGRLSAVARHRGDRRAARVAVGHGCGRSGRRAVRHQHRNGRRGTRRRIALRSETAWISSSSTICI</sequence>
<dbReference type="PANTHER" id="PTHR43357">
    <property type="entry name" value="INNER MEMBRANE ABC TRANSPORTER PERMEASE PROTEIN YDCV"/>
    <property type="match status" value="1"/>
</dbReference>
<evidence type="ECO:0000256" key="7">
    <source>
        <dbReference type="ARBA" id="ARBA00023136"/>
    </source>
</evidence>
<feature type="transmembrane region" description="Helical" evidence="8">
    <location>
        <begin position="461"/>
        <end position="479"/>
    </location>
</feature>
<keyword evidence="3" id="KW-1003">Cell membrane</keyword>
<evidence type="ECO:0000256" key="4">
    <source>
        <dbReference type="ARBA" id="ARBA00022519"/>
    </source>
</evidence>
<reference evidence="11" key="1">
    <citation type="submission" date="2018-10" db="EMBL/GenBank/DDBJ databases">
        <title>FDA dAtabase for Regulatory Grade micrObial Sequences (FDA-ARGOS): Supporting development and validation of Infectious Disease Dx tests.</title>
        <authorList>
            <person name="Minogue T."/>
            <person name="Wolcott M."/>
            <person name="Wasieloski L."/>
            <person name="Aguilar W."/>
            <person name="Moore D."/>
            <person name="Jaissle J."/>
            <person name="Tallon L."/>
            <person name="Sadzewicz L."/>
            <person name="Zhao X."/>
            <person name="Vavikolanu K."/>
            <person name="Mehta A."/>
            <person name="Aluvathingal J."/>
            <person name="Nadendla S."/>
            <person name="Yan Y."/>
            <person name="Sichtig H."/>
        </authorList>
    </citation>
    <scope>NUCLEOTIDE SEQUENCE [LARGE SCALE GENOMIC DNA]</scope>
    <source>
        <strain evidence="11">FDAARGOS_588</strain>
    </source>
</reference>
<comment type="caution">
    <text evidence="10">The sequence shown here is derived from an EMBL/GenBank/DDBJ whole genome shotgun (WGS) entry which is preliminary data.</text>
</comment>
<evidence type="ECO:0000259" key="9">
    <source>
        <dbReference type="PROSITE" id="PS50928"/>
    </source>
</evidence>
<feature type="transmembrane region" description="Helical" evidence="8">
    <location>
        <begin position="423"/>
        <end position="449"/>
    </location>
</feature>